<feature type="region of interest" description="Disordered" evidence="1">
    <location>
        <begin position="141"/>
        <end position="176"/>
    </location>
</feature>
<feature type="compositionally biased region" description="Basic and acidic residues" evidence="1">
    <location>
        <begin position="632"/>
        <end position="657"/>
    </location>
</feature>
<feature type="compositionally biased region" description="Basic and acidic residues" evidence="1">
    <location>
        <begin position="703"/>
        <end position="712"/>
    </location>
</feature>
<feature type="compositionally biased region" description="Acidic residues" evidence="1">
    <location>
        <begin position="658"/>
        <end position="669"/>
    </location>
</feature>
<proteinExistence type="predicted"/>
<evidence type="ECO:0000313" key="2">
    <source>
        <dbReference type="EMBL" id="KAJ7641115.1"/>
    </source>
</evidence>
<dbReference type="Proteomes" id="UP001221142">
    <property type="component" value="Unassembled WGS sequence"/>
</dbReference>
<feature type="region of interest" description="Disordered" evidence="1">
    <location>
        <begin position="438"/>
        <end position="761"/>
    </location>
</feature>
<feature type="compositionally biased region" description="Low complexity" evidence="1">
    <location>
        <begin position="552"/>
        <end position="565"/>
    </location>
</feature>
<feature type="region of interest" description="Disordered" evidence="1">
    <location>
        <begin position="1"/>
        <end position="38"/>
    </location>
</feature>
<feature type="compositionally biased region" description="Acidic residues" evidence="1">
    <location>
        <begin position="498"/>
        <end position="510"/>
    </location>
</feature>
<feature type="compositionally biased region" description="Basic and acidic residues" evidence="1">
    <location>
        <begin position="485"/>
        <end position="497"/>
    </location>
</feature>
<comment type="caution">
    <text evidence="2">The sequence shown here is derived from an EMBL/GenBank/DDBJ whole genome shotgun (WGS) entry which is preliminary data.</text>
</comment>
<protein>
    <submittedName>
        <fullName evidence="2">Uncharacterized protein</fullName>
    </submittedName>
</protein>
<feature type="compositionally biased region" description="Basic and acidic residues" evidence="1">
    <location>
        <begin position="462"/>
        <end position="474"/>
    </location>
</feature>
<name>A0AAD7C768_9AGAR</name>
<feature type="compositionally biased region" description="Pro residues" evidence="1">
    <location>
        <begin position="579"/>
        <end position="618"/>
    </location>
</feature>
<accession>A0AAD7C768</accession>
<evidence type="ECO:0000256" key="1">
    <source>
        <dbReference type="SAM" id="MobiDB-lite"/>
    </source>
</evidence>
<dbReference type="AlphaFoldDB" id="A0AAD7C768"/>
<dbReference type="EMBL" id="JARKIF010000004">
    <property type="protein sequence ID" value="KAJ7641115.1"/>
    <property type="molecule type" value="Genomic_DNA"/>
</dbReference>
<sequence length="761" mass="82902">MQGDPTLEPGAGRKELRIGLGAGIPSPPPSPPPVAGFTQLPRRRLRSNKEYSPFDLALGLAIEPAVYFDAEEQLRICLEEQQASGQLDEPKDIIVPALSSLSLNALDSVVADAEASIPAAAPGTSSASADTCKSKPLFTRAQRRAAKSTSPAHYRDRLHQPQTAQQCHKIKSKIKRDVERRLNPASTTNPKLKHIHLKRAREVTSSPIHVDLDANDLPHSKPGWIGVRKGQDINIWEYEDELSELSFGDTGMGRSTYTQDQVDALVGKRGFRYVPWLGWLTIPIVDSKRRIIALLGGQLRDKEGTVALQSGDTLKFCSEIPFREPELINTMLNLWAIQRNAGAISAPSTERMRALGSAMIKSGLIQVTGKPNVVMNFEGYIKSIVRAKHVALLGWPAGVPWKRCGKQTQADDVCAIYKALKDGDCKWVKLKTEKEEDEEERRFTKLVKNGMAPAPVKRKVRKDFQGTHEKRDNTSARYVGSDSDDQGHENGDGKGSDGDDLDHENGDEEGQGNGEGEGSDEELPFADYDGAYSDDGVRKKAKSKLTTKKLGAKSSAKSSKPVAKPATKKPGTKSAAKPAPKPAKPAPKPAKPAPKPTKPPTKPTKPTPFVPTSTPPPYVRKGAKFVPNRAAVDAHGREMAAARMRHEREAREARGGSDGDDNSQEEVDEPLPLKKAPIPRKKRATAESDAEEGAPVKKRPRTNSKEKRAREGSEDEDEQPAAKKTKVSVEVRPRPAWNSAERVVRPGGIKTGPPTGVRKGA</sequence>
<organism evidence="2 3">
    <name type="scientific">Roridomyces roridus</name>
    <dbReference type="NCBI Taxonomy" id="1738132"/>
    <lineage>
        <taxon>Eukaryota</taxon>
        <taxon>Fungi</taxon>
        <taxon>Dikarya</taxon>
        <taxon>Basidiomycota</taxon>
        <taxon>Agaricomycotina</taxon>
        <taxon>Agaricomycetes</taxon>
        <taxon>Agaricomycetidae</taxon>
        <taxon>Agaricales</taxon>
        <taxon>Marasmiineae</taxon>
        <taxon>Mycenaceae</taxon>
        <taxon>Roridomyces</taxon>
    </lineage>
</organism>
<evidence type="ECO:0000313" key="3">
    <source>
        <dbReference type="Proteomes" id="UP001221142"/>
    </source>
</evidence>
<feature type="compositionally biased region" description="Basic residues" evidence="1">
    <location>
        <begin position="539"/>
        <end position="551"/>
    </location>
</feature>
<gene>
    <name evidence="2" type="ORF">FB45DRAFT_1021890</name>
</gene>
<reference evidence="2" key="1">
    <citation type="submission" date="2023-03" db="EMBL/GenBank/DDBJ databases">
        <title>Massive genome expansion in bonnet fungi (Mycena s.s.) driven by repeated elements and novel gene families across ecological guilds.</title>
        <authorList>
            <consortium name="Lawrence Berkeley National Laboratory"/>
            <person name="Harder C.B."/>
            <person name="Miyauchi S."/>
            <person name="Viragh M."/>
            <person name="Kuo A."/>
            <person name="Thoen E."/>
            <person name="Andreopoulos B."/>
            <person name="Lu D."/>
            <person name="Skrede I."/>
            <person name="Drula E."/>
            <person name="Henrissat B."/>
            <person name="Morin E."/>
            <person name="Kohler A."/>
            <person name="Barry K."/>
            <person name="LaButti K."/>
            <person name="Morin E."/>
            <person name="Salamov A."/>
            <person name="Lipzen A."/>
            <person name="Mereny Z."/>
            <person name="Hegedus B."/>
            <person name="Baldrian P."/>
            <person name="Stursova M."/>
            <person name="Weitz H."/>
            <person name="Taylor A."/>
            <person name="Grigoriev I.V."/>
            <person name="Nagy L.G."/>
            <person name="Martin F."/>
            <person name="Kauserud H."/>
        </authorList>
    </citation>
    <scope>NUCLEOTIDE SEQUENCE</scope>
    <source>
        <strain evidence="2">9284</strain>
    </source>
</reference>
<keyword evidence="3" id="KW-1185">Reference proteome</keyword>
<feature type="compositionally biased region" description="Pro residues" evidence="1">
    <location>
        <begin position="25"/>
        <end position="34"/>
    </location>
</feature>